<evidence type="ECO:0000256" key="2">
    <source>
        <dbReference type="ARBA" id="ARBA00022741"/>
    </source>
</evidence>
<dbReference type="EMBL" id="JAYMGO010000007">
    <property type="protein sequence ID" value="KAL1271788.1"/>
    <property type="molecule type" value="Genomic_DNA"/>
</dbReference>
<feature type="domain" description="AIG1-type G" evidence="4">
    <location>
        <begin position="243"/>
        <end position="441"/>
    </location>
</feature>
<dbReference type="InterPro" id="IPR006703">
    <property type="entry name" value="G_AIG1"/>
</dbReference>
<sequence length="538" mass="61672">MAGVSHCNELRLVLLGGYRSGKSEMVHSFLNIKCQSDQMTTTQCVKMEGNIHGRKIILVDAPGWWKGDQLCDSPHRLKVELIKSTTFCPPGPHVFLLMIEADTAFTDKHRKAAEGHMELIGDGIWNHTIVVFTKLRYLTAQQYVENEGENLNKLTQKCGNRYVGFDSDLDTEGSQKELFSQIEKLVAENNECYFYVDAAKLTGMEIKLKKVEERATARERKVFEKRRKLEEIKNADAKQTSSSTPLNIVLLGWILSGKTLAGSVILNAEISFEKTVKCVRTCGEVNGRQVTVVDTPSWWKFLPHQLNADSIKNEILKAMDFSPNAVLLVIPADTSFLEEQLEVILDNMRQLGENIWSKTIVLFTWGGTLGDKSIEYHIESEGEALVRLVEMCGNRYHVFESLNDDHTQVNQLLEKIDEMMLEDTLLNSKEEHWGDKKNPQETEMLSEWLWAEDVKILINEEWERSDTMMKEMMKTMCPVVKRDKSIDTPLEFSREGIRAGLFVNKHQLKTALEREWNHQEAVDVFRIQHRKEMLDVCG</sequence>
<organism evidence="5 6">
    <name type="scientific">Cirrhinus molitorella</name>
    <name type="common">mud carp</name>
    <dbReference type="NCBI Taxonomy" id="172907"/>
    <lineage>
        <taxon>Eukaryota</taxon>
        <taxon>Metazoa</taxon>
        <taxon>Chordata</taxon>
        <taxon>Craniata</taxon>
        <taxon>Vertebrata</taxon>
        <taxon>Euteleostomi</taxon>
        <taxon>Actinopterygii</taxon>
        <taxon>Neopterygii</taxon>
        <taxon>Teleostei</taxon>
        <taxon>Ostariophysi</taxon>
        <taxon>Cypriniformes</taxon>
        <taxon>Cyprinidae</taxon>
        <taxon>Labeoninae</taxon>
        <taxon>Labeonini</taxon>
        <taxon>Cirrhinus</taxon>
    </lineage>
</organism>
<dbReference type="PROSITE" id="PS51720">
    <property type="entry name" value="G_AIG1"/>
    <property type="match status" value="2"/>
</dbReference>
<protein>
    <recommendedName>
        <fullName evidence="4">AIG1-type G domain-containing protein</fullName>
    </recommendedName>
</protein>
<keyword evidence="3" id="KW-0342">GTP-binding</keyword>
<dbReference type="Pfam" id="PF04548">
    <property type="entry name" value="AIG1"/>
    <property type="match status" value="2"/>
</dbReference>
<evidence type="ECO:0000256" key="3">
    <source>
        <dbReference type="ARBA" id="ARBA00023134"/>
    </source>
</evidence>
<evidence type="ECO:0000259" key="4">
    <source>
        <dbReference type="PROSITE" id="PS51720"/>
    </source>
</evidence>
<comment type="similarity">
    <text evidence="1">Belongs to the TRAFAC class TrmE-Era-EngA-EngB-Septin-like GTPase superfamily. AIG1/Toc34/Toc159-like paraseptin GTPase family. IAN subfamily.</text>
</comment>
<dbReference type="InterPro" id="IPR045058">
    <property type="entry name" value="GIMA/IAN/Toc"/>
</dbReference>
<dbReference type="Proteomes" id="UP001558613">
    <property type="component" value="Unassembled WGS sequence"/>
</dbReference>
<keyword evidence="6" id="KW-1185">Reference proteome</keyword>
<keyword evidence="2" id="KW-0547">Nucleotide-binding</keyword>
<evidence type="ECO:0000313" key="5">
    <source>
        <dbReference type="EMBL" id="KAL1271788.1"/>
    </source>
</evidence>
<proteinExistence type="inferred from homology"/>
<evidence type="ECO:0000256" key="1">
    <source>
        <dbReference type="ARBA" id="ARBA00008535"/>
    </source>
</evidence>
<accession>A0ABR3N4C7</accession>
<dbReference type="PANTHER" id="PTHR10903">
    <property type="entry name" value="GTPASE, IMAP FAMILY MEMBER-RELATED"/>
    <property type="match status" value="1"/>
</dbReference>
<dbReference type="Gene3D" id="3.40.50.300">
    <property type="entry name" value="P-loop containing nucleotide triphosphate hydrolases"/>
    <property type="match status" value="2"/>
</dbReference>
<dbReference type="InterPro" id="IPR027417">
    <property type="entry name" value="P-loop_NTPase"/>
</dbReference>
<dbReference type="PANTHER" id="PTHR10903:SF107">
    <property type="entry name" value="GTPASE IMAP FAMILY MEMBER 4-LIKE-RELATED"/>
    <property type="match status" value="1"/>
</dbReference>
<evidence type="ECO:0000313" key="6">
    <source>
        <dbReference type="Proteomes" id="UP001558613"/>
    </source>
</evidence>
<comment type="caution">
    <text evidence="5">The sequence shown here is derived from an EMBL/GenBank/DDBJ whole genome shotgun (WGS) entry which is preliminary data.</text>
</comment>
<gene>
    <name evidence="5" type="ORF">QQF64_030804</name>
</gene>
<dbReference type="SUPFAM" id="SSF52540">
    <property type="entry name" value="P-loop containing nucleoside triphosphate hydrolases"/>
    <property type="match status" value="2"/>
</dbReference>
<reference evidence="5 6" key="1">
    <citation type="submission" date="2023-09" db="EMBL/GenBank/DDBJ databases">
        <authorList>
            <person name="Wang M."/>
        </authorList>
    </citation>
    <scope>NUCLEOTIDE SEQUENCE [LARGE SCALE GENOMIC DNA]</scope>
    <source>
        <strain evidence="5">GT-2023</strain>
        <tissue evidence="5">Liver</tissue>
    </source>
</reference>
<feature type="domain" description="AIG1-type G" evidence="4">
    <location>
        <begin position="7"/>
        <end position="204"/>
    </location>
</feature>
<name>A0ABR3N4C7_9TELE</name>